<accession>A0A4R5DXE0</accession>
<dbReference type="CDD" id="cd18617">
    <property type="entry name" value="GH43_XynB-like"/>
    <property type="match status" value="1"/>
</dbReference>
<evidence type="ECO:0000313" key="10">
    <source>
        <dbReference type="Proteomes" id="UP000294850"/>
    </source>
</evidence>
<evidence type="ECO:0000256" key="7">
    <source>
        <dbReference type="SAM" id="SignalP"/>
    </source>
</evidence>
<feature type="site" description="Important for catalytic activity, responsible for pKa modulation of the active site Glu and correct orientation of both the proton donor and substrate" evidence="5">
    <location>
        <position position="147"/>
    </location>
</feature>
<dbReference type="AlphaFoldDB" id="A0A4R5DXE0"/>
<feature type="chain" id="PRO_5020308942" evidence="7">
    <location>
        <begin position="25"/>
        <end position="563"/>
    </location>
</feature>
<evidence type="ECO:0000259" key="8">
    <source>
        <dbReference type="Pfam" id="PF17851"/>
    </source>
</evidence>
<dbReference type="Gene3D" id="2.115.10.20">
    <property type="entry name" value="Glycosyl hydrolase domain, family 43"/>
    <property type="match status" value="1"/>
</dbReference>
<dbReference type="RefSeq" id="WP_131957139.1">
    <property type="nucleotide sequence ID" value="NZ_SMFL01000002.1"/>
</dbReference>
<feature type="active site" description="Proton donor" evidence="4">
    <location>
        <position position="213"/>
    </location>
</feature>
<dbReference type="InterPro" id="IPR051795">
    <property type="entry name" value="Glycosyl_Hydrlase_43"/>
</dbReference>
<feature type="signal peptide" evidence="7">
    <location>
        <begin position="1"/>
        <end position="24"/>
    </location>
</feature>
<dbReference type="Gene3D" id="2.60.120.200">
    <property type="match status" value="1"/>
</dbReference>
<dbReference type="GO" id="GO:0004553">
    <property type="term" value="F:hydrolase activity, hydrolyzing O-glycosyl compounds"/>
    <property type="evidence" value="ECO:0007669"/>
    <property type="project" value="InterPro"/>
</dbReference>
<dbReference type="InterPro" id="IPR006710">
    <property type="entry name" value="Glyco_hydro_43"/>
</dbReference>
<comment type="similarity">
    <text evidence="1 6">Belongs to the glycosyl hydrolase 43 family.</text>
</comment>
<evidence type="ECO:0000256" key="2">
    <source>
        <dbReference type="ARBA" id="ARBA00022801"/>
    </source>
</evidence>
<sequence length="563" mass="63303">MKIRHFKAILYLSVGLFTGQCALAQTTTLVNPILTGFYPDPSVVQVGAEYYLVNSTFSYFPGIPVFHSKDLKNWKQIGNVISRPSQMDFMGEKLTRGLFAPAISYHNGTYYVTCTDIDHDGNFVVTAKDPAGPWSNPVRVPQVHGIDPSLYFDDDKKAYIVYNSDAPERKPLYSGHRTIRIYEIDPVKLKVIGEEKQLVNGGVDLSKKPVWIEAPHIMKRNGWYYLYAAEGGTSVNHTEVVFRSKSVWGPYLPYENNPILTQKGLPDNRKDPITSAGHAQFVNGPDGKTYAIFLAVRPYEGNFYNTGRETFIAPVEWKDDWPIINPSSREIKYDYLVKYKEVKQKDALPQAGNFEYTLTFEKTLDPALLFMRTIDSSSFSLSKLSGLTMKLKPETILEMGNPSFIGKRQQHLYCTTEVEIAFSAKSEHEKAGLTIFQDESHFYFIGKSVEKGKPVIQLYKSGANKKSMELLSQVPLADASKPVKLRITANGDMYSFYFSTASSWELIKDKVDAKFLSTQVAGGFIGCMFGMYATSSGEQTSNSASFKYLKYSSKDPMFKAVAK</sequence>
<dbReference type="SUPFAM" id="SSF49899">
    <property type="entry name" value="Concanavalin A-like lectins/glucanases"/>
    <property type="match status" value="1"/>
</dbReference>
<evidence type="ECO:0000256" key="1">
    <source>
        <dbReference type="ARBA" id="ARBA00009865"/>
    </source>
</evidence>
<keyword evidence="2 6" id="KW-0378">Hydrolase</keyword>
<reference evidence="9 10" key="1">
    <citation type="submission" date="2019-03" db="EMBL/GenBank/DDBJ databases">
        <title>Dyadobacter AR-3-6 sp. nov., isolated from arctic soil.</title>
        <authorList>
            <person name="Chaudhary D.K."/>
        </authorList>
    </citation>
    <scope>NUCLEOTIDE SEQUENCE [LARGE SCALE GENOMIC DNA]</scope>
    <source>
        <strain evidence="9 10">AR-3-6</strain>
    </source>
</reference>
<evidence type="ECO:0000256" key="4">
    <source>
        <dbReference type="PIRSR" id="PIRSR606710-1"/>
    </source>
</evidence>
<dbReference type="Pfam" id="PF17851">
    <property type="entry name" value="GH43_C2"/>
    <property type="match status" value="1"/>
</dbReference>
<feature type="active site" description="Proton acceptor" evidence="4">
    <location>
        <position position="40"/>
    </location>
</feature>
<dbReference type="InterPro" id="IPR013320">
    <property type="entry name" value="ConA-like_dom_sf"/>
</dbReference>
<name>A0A4R5DXE0_9BACT</name>
<keyword evidence="10" id="KW-1185">Reference proteome</keyword>
<protein>
    <submittedName>
        <fullName evidence="9">Glycoside hydrolase family 43 protein</fullName>
    </submittedName>
</protein>
<dbReference type="PANTHER" id="PTHR42812:SF12">
    <property type="entry name" value="BETA-XYLOSIDASE-RELATED"/>
    <property type="match status" value="1"/>
</dbReference>
<feature type="domain" description="Beta-xylosidase C-terminal Concanavalin A-like" evidence="8">
    <location>
        <begin position="362"/>
        <end position="551"/>
    </location>
</feature>
<comment type="caution">
    <text evidence="9">The sequence shown here is derived from an EMBL/GenBank/DDBJ whole genome shotgun (WGS) entry which is preliminary data.</text>
</comment>
<dbReference type="OrthoDB" id="9801455at2"/>
<dbReference type="EMBL" id="SMFL01000002">
    <property type="protein sequence ID" value="TDE17324.1"/>
    <property type="molecule type" value="Genomic_DNA"/>
</dbReference>
<keyword evidence="7" id="KW-0732">Signal</keyword>
<dbReference type="Proteomes" id="UP000294850">
    <property type="component" value="Unassembled WGS sequence"/>
</dbReference>
<dbReference type="PANTHER" id="PTHR42812">
    <property type="entry name" value="BETA-XYLOSIDASE"/>
    <property type="match status" value="1"/>
</dbReference>
<proteinExistence type="inferred from homology"/>
<evidence type="ECO:0000256" key="5">
    <source>
        <dbReference type="PIRSR" id="PIRSR606710-2"/>
    </source>
</evidence>
<dbReference type="InterPro" id="IPR041542">
    <property type="entry name" value="GH43_C2"/>
</dbReference>
<evidence type="ECO:0000313" key="9">
    <source>
        <dbReference type="EMBL" id="TDE17324.1"/>
    </source>
</evidence>
<dbReference type="Pfam" id="PF04616">
    <property type="entry name" value="Glyco_hydro_43"/>
    <property type="match status" value="1"/>
</dbReference>
<dbReference type="SUPFAM" id="SSF75005">
    <property type="entry name" value="Arabinanase/levansucrase/invertase"/>
    <property type="match status" value="1"/>
</dbReference>
<keyword evidence="3 6" id="KW-0326">Glycosidase</keyword>
<dbReference type="GO" id="GO:0005975">
    <property type="term" value="P:carbohydrate metabolic process"/>
    <property type="evidence" value="ECO:0007669"/>
    <property type="project" value="InterPro"/>
</dbReference>
<dbReference type="InterPro" id="IPR023296">
    <property type="entry name" value="Glyco_hydro_beta-prop_sf"/>
</dbReference>
<evidence type="ECO:0000256" key="6">
    <source>
        <dbReference type="RuleBase" id="RU361187"/>
    </source>
</evidence>
<gene>
    <name evidence="9" type="ORF">E0F88_05390</name>
</gene>
<organism evidence="9 10">
    <name type="scientific">Dyadobacter psychrotolerans</name>
    <dbReference type="NCBI Taxonomy" id="2541721"/>
    <lineage>
        <taxon>Bacteria</taxon>
        <taxon>Pseudomonadati</taxon>
        <taxon>Bacteroidota</taxon>
        <taxon>Cytophagia</taxon>
        <taxon>Cytophagales</taxon>
        <taxon>Spirosomataceae</taxon>
        <taxon>Dyadobacter</taxon>
    </lineage>
</organism>
<evidence type="ECO:0000256" key="3">
    <source>
        <dbReference type="ARBA" id="ARBA00023295"/>
    </source>
</evidence>